<dbReference type="PANTHER" id="PTHR42862:SF1">
    <property type="entry name" value="DELTA-1-PYRROLINE-5-CARBOXYLATE DEHYDROGENASE 2, ISOFORM A-RELATED"/>
    <property type="match status" value="1"/>
</dbReference>
<comment type="catalytic activity">
    <reaction evidence="6 7">
        <text>L-glutamate 5-semialdehyde + NAD(+) + H2O = L-glutamate + NADH + 2 H(+)</text>
        <dbReference type="Rhea" id="RHEA:30235"/>
        <dbReference type="ChEBI" id="CHEBI:15377"/>
        <dbReference type="ChEBI" id="CHEBI:15378"/>
        <dbReference type="ChEBI" id="CHEBI:29985"/>
        <dbReference type="ChEBI" id="CHEBI:57540"/>
        <dbReference type="ChEBI" id="CHEBI:57945"/>
        <dbReference type="ChEBI" id="CHEBI:58066"/>
        <dbReference type="EC" id="1.2.1.88"/>
    </reaction>
</comment>
<dbReference type="InterPro" id="IPR016161">
    <property type="entry name" value="Ald_DH/histidinol_DH"/>
</dbReference>
<keyword evidence="11" id="KW-1185">Reference proteome</keyword>
<evidence type="ECO:0000256" key="8">
    <source>
        <dbReference type="RuleBase" id="RU366030"/>
    </source>
</evidence>
<organism evidence="10 11">
    <name type="scientific">Polypedilum vanderplanki</name>
    <name type="common">Sleeping chironomid midge</name>
    <dbReference type="NCBI Taxonomy" id="319348"/>
    <lineage>
        <taxon>Eukaryota</taxon>
        <taxon>Metazoa</taxon>
        <taxon>Ecdysozoa</taxon>
        <taxon>Arthropoda</taxon>
        <taxon>Hexapoda</taxon>
        <taxon>Insecta</taxon>
        <taxon>Pterygota</taxon>
        <taxon>Neoptera</taxon>
        <taxon>Endopterygota</taxon>
        <taxon>Diptera</taxon>
        <taxon>Nematocera</taxon>
        <taxon>Chironomoidea</taxon>
        <taxon>Chironomidae</taxon>
        <taxon>Chironominae</taxon>
        <taxon>Polypedilum</taxon>
        <taxon>Polypedilum</taxon>
    </lineage>
</organism>
<evidence type="ECO:0000259" key="9">
    <source>
        <dbReference type="Pfam" id="PF00171"/>
    </source>
</evidence>
<dbReference type="Pfam" id="PF00171">
    <property type="entry name" value="Aldedh"/>
    <property type="match status" value="1"/>
</dbReference>
<accession>A0A9J6CJU2</accession>
<dbReference type="FunFam" id="3.40.605.10:FF:000006">
    <property type="entry name" value="1-pyrroline-5-carboxylate dehydrogenase"/>
    <property type="match status" value="1"/>
</dbReference>
<dbReference type="SUPFAM" id="SSF53720">
    <property type="entry name" value="ALDH-like"/>
    <property type="match status" value="1"/>
</dbReference>
<comment type="caution">
    <text evidence="10">The sequence shown here is derived from an EMBL/GenBank/DDBJ whole genome shotgun (WGS) entry which is preliminary data.</text>
</comment>
<sequence length="564" mass="63396">MLMLRKTFVSNLRPRYISSVVPEHNLKDFDVKNEPILGYKKGSTERNELVKALEEAKSNVADCPIIIGGEEFRTNDVRYQVMPHDHKHQIARFYYADANLIQKAINKSIEMQPKWDRTPLKERVEIWDRAASLMANKYRQKLNAATMLGQSKTAIQAEIDSAAELIDFIRFNVFFLKENAKYQPISEDIKVTKNSVRFRGIDGFVAAISPFNFTAIGGNLSYTPALVGNSVLWKPSDTAVLSNWTIYEIMREAGVPEGVVNFIPADGPIFGDTITKSKYLGGINFTGSVPTFNRLWRQVGENIENYINYPKLIGECGGKNYHFVHPSADIETVVTATIRSAFEYCGQKCSACSRAYIPESLWPKIKEGLLHERAKLKVGDVTDFSTFMGAVIDEKAFNRIKSYIDYAKSSNNLEIIGGGGYDNSKGYFIEPTIVQTKDPKDKIMIEEIFGPVLTIYVYADKDLDSTMKLVGNSTQFALTGAVFSTNESFLKRALEEFKMTAGNFYINDKSTGSVVGQQPFGGSRMSGTNDKAGGPHYAIRWTTIQSIKETFVPLRDIDYPYMRE</sequence>
<evidence type="ECO:0000313" key="11">
    <source>
        <dbReference type="Proteomes" id="UP001107558"/>
    </source>
</evidence>
<reference evidence="10" key="1">
    <citation type="submission" date="2021-03" db="EMBL/GenBank/DDBJ databases">
        <title>Chromosome level genome of the anhydrobiotic midge Polypedilum vanderplanki.</title>
        <authorList>
            <person name="Yoshida Y."/>
            <person name="Kikawada T."/>
            <person name="Gusev O."/>
        </authorList>
    </citation>
    <scope>NUCLEOTIDE SEQUENCE</scope>
    <source>
        <strain evidence="10">NIAS01</strain>
        <tissue evidence="10">Whole body or cell culture</tissue>
    </source>
</reference>
<dbReference type="Gene3D" id="3.40.309.10">
    <property type="entry name" value="Aldehyde Dehydrogenase, Chain A, domain 2"/>
    <property type="match status" value="1"/>
</dbReference>
<dbReference type="InterPro" id="IPR016162">
    <property type="entry name" value="Ald_DH_N"/>
</dbReference>
<dbReference type="Gene3D" id="3.40.605.10">
    <property type="entry name" value="Aldehyde Dehydrogenase, Chain A, domain 1"/>
    <property type="match status" value="1"/>
</dbReference>
<feature type="domain" description="Aldehyde dehydrogenase" evidence="9">
    <location>
        <begin position="80"/>
        <end position="546"/>
    </location>
</feature>
<dbReference type="EMBL" id="JADBJN010000001">
    <property type="protein sequence ID" value="KAG5682260.1"/>
    <property type="molecule type" value="Genomic_DNA"/>
</dbReference>
<dbReference type="EC" id="1.2.1.88" evidence="7"/>
<dbReference type="InterPro" id="IPR016160">
    <property type="entry name" value="Ald_DH_CS_CYS"/>
</dbReference>
<evidence type="ECO:0000256" key="3">
    <source>
        <dbReference type="ARBA" id="ARBA00023002"/>
    </source>
</evidence>
<dbReference type="InterPro" id="IPR016163">
    <property type="entry name" value="Ald_DH_C"/>
</dbReference>
<dbReference type="NCBIfam" id="TIGR01236">
    <property type="entry name" value="D1pyr5carbox1"/>
    <property type="match status" value="1"/>
</dbReference>
<dbReference type="InterPro" id="IPR015590">
    <property type="entry name" value="Aldehyde_DH_dom"/>
</dbReference>
<dbReference type="InterPro" id="IPR005931">
    <property type="entry name" value="P5CDH/ALDH4A1"/>
</dbReference>
<gene>
    <name evidence="10" type="ORF">PVAND_011624</name>
</gene>
<dbReference type="InterPro" id="IPR050485">
    <property type="entry name" value="Proline_metab_enzyme"/>
</dbReference>
<dbReference type="Proteomes" id="UP001107558">
    <property type="component" value="Chromosome 1"/>
</dbReference>
<keyword evidence="5 7" id="KW-0642">Proline metabolism</keyword>
<evidence type="ECO:0000256" key="2">
    <source>
        <dbReference type="ARBA" id="ARBA00009986"/>
    </source>
</evidence>
<dbReference type="FunFam" id="3.40.309.10:FF:000005">
    <property type="entry name" value="1-pyrroline-5-carboxylate dehydrogenase 1"/>
    <property type="match status" value="1"/>
</dbReference>
<comment type="similarity">
    <text evidence="2 7">Belongs to the aldehyde dehydrogenase family.</text>
</comment>
<dbReference type="PANTHER" id="PTHR42862">
    <property type="entry name" value="DELTA-1-PYRROLINE-5-CARBOXYLATE DEHYDROGENASE 1, ISOFORM A-RELATED"/>
    <property type="match status" value="1"/>
</dbReference>
<comment type="pathway">
    <text evidence="1 7">Amino-acid degradation; L-proline degradation into L-glutamate; L-glutamate from L-proline: step 2/2.</text>
</comment>
<evidence type="ECO:0000256" key="1">
    <source>
        <dbReference type="ARBA" id="ARBA00004786"/>
    </source>
</evidence>
<keyword evidence="3 7" id="KW-0560">Oxidoreductase</keyword>
<protein>
    <recommendedName>
        <fullName evidence="7 8">Multifunctional fusion protein</fullName>
    </recommendedName>
    <domain>
        <recommendedName>
            <fullName evidence="8">Delta-1-pyrroline-5-carboxylate dehydrogenase</fullName>
            <shortName evidence="8">P5C dehydrogenase</shortName>
        </recommendedName>
        <alternativeName>
            <fullName evidence="7">L-glutamate gamma-semialdehyde dehydrogenase</fullName>
        </alternativeName>
    </domain>
    <domain>
        <recommendedName>
            <fullName evidence="7">L-glutamate gamma-semialdehyde dehydrogenase</fullName>
            <ecNumber evidence="7">1.2.1.88</ecNumber>
        </recommendedName>
    </domain>
</protein>
<evidence type="ECO:0000256" key="4">
    <source>
        <dbReference type="ARBA" id="ARBA00023027"/>
    </source>
</evidence>
<evidence type="ECO:0000313" key="10">
    <source>
        <dbReference type="EMBL" id="KAG5682260.1"/>
    </source>
</evidence>
<evidence type="ECO:0000256" key="7">
    <source>
        <dbReference type="RuleBase" id="RU366016"/>
    </source>
</evidence>
<dbReference type="GO" id="GO:0010133">
    <property type="term" value="P:L-proline catabolic process to L-glutamate"/>
    <property type="evidence" value="ECO:0007669"/>
    <property type="project" value="UniProtKB-UniRule"/>
</dbReference>
<name>A0A9J6CJU2_POLVA</name>
<evidence type="ECO:0000256" key="6">
    <source>
        <dbReference type="ARBA" id="ARBA00048142"/>
    </source>
</evidence>
<dbReference type="PROSITE" id="PS00070">
    <property type="entry name" value="ALDEHYDE_DEHYDR_CYS"/>
    <property type="match status" value="1"/>
</dbReference>
<dbReference type="CDD" id="cd07123">
    <property type="entry name" value="ALDH_F4-17_P5CDH"/>
    <property type="match status" value="1"/>
</dbReference>
<dbReference type="AlphaFoldDB" id="A0A9J6CJU2"/>
<dbReference type="GO" id="GO:0005759">
    <property type="term" value="C:mitochondrial matrix"/>
    <property type="evidence" value="ECO:0007669"/>
    <property type="project" value="TreeGrafter"/>
</dbReference>
<dbReference type="OrthoDB" id="5322683at2759"/>
<keyword evidence="4 7" id="KW-0520">NAD</keyword>
<dbReference type="GO" id="GO:0003842">
    <property type="term" value="F:L-glutamate gamma-semialdehyde dehydrogenase activity"/>
    <property type="evidence" value="ECO:0007669"/>
    <property type="project" value="UniProtKB-UniRule"/>
</dbReference>
<evidence type="ECO:0000256" key="5">
    <source>
        <dbReference type="ARBA" id="ARBA00023062"/>
    </source>
</evidence>
<proteinExistence type="inferred from homology"/>